<dbReference type="Pfam" id="PF00561">
    <property type="entry name" value="Abhydrolase_1"/>
    <property type="match status" value="1"/>
</dbReference>
<feature type="signal peptide" evidence="1">
    <location>
        <begin position="1"/>
        <end position="23"/>
    </location>
</feature>
<keyword evidence="3" id="KW-0378">Hydrolase</keyword>
<keyword evidence="4" id="KW-1185">Reference proteome</keyword>
<dbReference type="InterPro" id="IPR029058">
    <property type="entry name" value="AB_hydrolase_fold"/>
</dbReference>
<dbReference type="PANTHER" id="PTHR46331:SF2">
    <property type="entry name" value="VALACYCLOVIR HYDROLASE"/>
    <property type="match status" value="1"/>
</dbReference>
<evidence type="ECO:0000313" key="4">
    <source>
        <dbReference type="Proteomes" id="UP000315369"/>
    </source>
</evidence>
<evidence type="ECO:0000313" key="3">
    <source>
        <dbReference type="EMBL" id="TQF17248.1"/>
    </source>
</evidence>
<proteinExistence type="predicted"/>
<dbReference type="RefSeq" id="WP_141641097.1">
    <property type="nucleotide sequence ID" value="NZ_VIFM01000010.1"/>
</dbReference>
<comment type="caution">
    <text evidence="3">The sequence shown here is derived from an EMBL/GenBank/DDBJ whole genome shotgun (WGS) entry which is preliminary data.</text>
</comment>
<dbReference type="Proteomes" id="UP000315369">
    <property type="component" value="Unassembled WGS sequence"/>
</dbReference>
<organism evidence="3 4">
    <name type="scientific">Myxococcus llanfairpwllgwyngyllgogerychwyrndrobwllllantysiliogogogochensis</name>
    <dbReference type="NCBI Taxonomy" id="2590453"/>
    <lineage>
        <taxon>Bacteria</taxon>
        <taxon>Pseudomonadati</taxon>
        <taxon>Myxococcota</taxon>
        <taxon>Myxococcia</taxon>
        <taxon>Myxococcales</taxon>
        <taxon>Cystobacterineae</taxon>
        <taxon>Myxococcaceae</taxon>
        <taxon>Myxococcus</taxon>
    </lineage>
</organism>
<dbReference type="SUPFAM" id="SSF53474">
    <property type="entry name" value="alpha/beta-Hydrolases"/>
    <property type="match status" value="1"/>
</dbReference>
<dbReference type="InterPro" id="IPR000073">
    <property type="entry name" value="AB_hydrolase_1"/>
</dbReference>
<dbReference type="PROSITE" id="PS51257">
    <property type="entry name" value="PROKAR_LIPOPROTEIN"/>
    <property type="match status" value="1"/>
</dbReference>
<dbReference type="EMBL" id="VIFM01000010">
    <property type="protein sequence ID" value="TQF17248.1"/>
    <property type="molecule type" value="Genomic_DNA"/>
</dbReference>
<dbReference type="PRINTS" id="PR00111">
    <property type="entry name" value="ABHYDROLASE"/>
</dbReference>
<feature type="chain" id="PRO_5021959708" evidence="1">
    <location>
        <begin position="24"/>
        <end position="302"/>
    </location>
</feature>
<dbReference type="OrthoDB" id="5385630at2"/>
<evidence type="ECO:0000259" key="2">
    <source>
        <dbReference type="Pfam" id="PF00561"/>
    </source>
</evidence>
<dbReference type="AlphaFoldDB" id="A0A540X7T8"/>
<sequence>MKTMNRFTLAVMAILCSTLWVTGCDSENPPPKAPENRTRGAYASVNGINLYYELHGTGRPVVMLHGGLSTIDTTEPFLSTLARSRQVIAVELQAHGRTADIDRPMKYELMADDIAALIKHLGFESADVCGFSLGGGVAIQLGIRHPSVVRKLVVVSAPFKSNGWYPEVRAGMAYMDADALAGSPPHEAYVRVAPRPGDWPVLVSKLRQLLAGEEYDWTDTLRTLKAPTLIVAGDTDNMPPAHLVEMLGVLGGGKADGAMGNPPSSRLAVLPGVSHWSILTRTDLLEPIVPAFLDEPMPAAKP</sequence>
<dbReference type="Gene3D" id="3.40.50.1820">
    <property type="entry name" value="alpha/beta hydrolase"/>
    <property type="match status" value="1"/>
</dbReference>
<gene>
    <name evidence="3" type="ORF">FJV41_04180</name>
</gene>
<accession>A0A540X7T8</accession>
<keyword evidence="1" id="KW-0732">Signal</keyword>
<dbReference type="GO" id="GO:0017171">
    <property type="term" value="F:serine hydrolase activity"/>
    <property type="evidence" value="ECO:0007669"/>
    <property type="project" value="TreeGrafter"/>
</dbReference>
<protein>
    <submittedName>
        <fullName evidence="3">Alpha/beta hydrolase</fullName>
    </submittedName>
</protein>
<name>A0A540X7T8_9BACT</name>
<reference evidence="3 4" key="1">
    <citation type="submission" date="2019-06" db="EMBL/GenBank/DDBJ databases">
        <authorList>
            <person name="Livingstone P."/>
            <person name="Whitworth D."/>
        </authorList>
    </citation>
    <scope>NUCLEOTIDE SEQUENCE [LARGE SCALE GENOMIC DNA]</scope>
    <source>
        <strain evidence="3 4">AM401</strain>
    </source>
</reference>
<evidence type="ECO:0000256" key="1">
    <source>
        <dbReference type="SAM" id="SignalP"/>
    </source>
</evidence>
<feature type="domain" description="AB hydrolase-1" evidence="2">
    <location>
        <begin position="60"/>
        <end position="163"/>
    </location>
</feature>
<dbReference type="PANTHER" id="PTHR46331">
    <property type="entry name" value="VALACYCLOVIR HYDROLASE"/>
    <property type="match status" value="1"/>
</dbReference>